<dbReference type="eggNOG" id="COG0178">
    <property type="taxonomic scope" value="Bacteria"/>
</dbReference>
<keyword evidence="10" id="KW-0234">DNA repair</keyword>
<dbReference type="SUPFAM" id="SSF52540">
    <property type="entry name" value="P-loop containing nucleoside triphosphate hydrolases"/>
    <property type="match status" value="2"/>
</dbReference>
<dbReference type="InterPro" id="IPR017871">
    <property type="entry name" value="ABC_transporter-like_CS"/>
</dbReference>
<accession>C7NJF2</accession>
<dbReference type="Proteomes" id="UP000006666">
    <property type="component" value="Chromosome"/>
</dbReference>
<keyword evidence="7" id="KW-0067">ATP-binding</keyword>
<dbReference type="STRING" id="478801.Ksed_01950"/>
<evidence type="ECO:0000256" key="12">
    <source>
        <dbReference type="ARBA" id="ARBA00039316"/>
    </source>
</evidence>
<dbReference type="PANTHER" id="PTHR43152:SF2">
    <property type="entry name" value="DRUG RESISTANCE ABC TRANSPORTER"/>
    <property type="match status" value="1"/>
</dbReference>
<dbReference type="InterPro" id="IPR003439">
    <property type="entry name" value="ABC_transporter-like_ATP-bd"/>
</dbReference>
<evidence type="ECO:0000313" key="15">
    <source>
        <dbReference type="EMBL" id="ACV05282.1"/>
    </source>
</evidence>
<dbReference type="GO" id="GO:0016887">
    <property type="term" value="F:ATP hydrolysis activity"/>
    <property type="evidence" value="ECO:0007669"/>
    <property type="project" value="InterPro"/>
</dbReference>
<sequence>MSVAREVVAARPYAGSVTENHTADRHDTIRARGARVNNLKNIDVDIPKRRFTVVTGLSGSGKSSLVFGTLAAESRRLIDETYPSFVQQFMPANPRPDVDSLENLSAAVIVDQERIGANSRSTVGTATDAAALLRIVWSHLSEPHVGGSQAFSFNVASASGSGILTVDKKNAKGETKKGEKATFEVIGGMCPACEGIGTVASLDEDLIVDRSLSLDEGALLVPGYPVDSWGWRIFAESGKLDPAKKVADYSDDEWAWLMYQDATKVKIGDINMTYEGMVTRIRRTWFGDREPKQAHIKAYKDAIATTAPCPECHGTRLNEAARTATVHGITLPEATAMQVDELAQWVKELDEPSLAPALAKLTGMLEAMVEIGLGYLSLDRTSSTLSGGEAQRIKMVRHLGSSLTDISYVFDEPTAGLHPHDIEQMVGLLRSLRDAGNTVLVVEHKPAVITAADHVIDIGPGSGTTGGEVVYAGPLDGLAGTDSVTAEHLDHRPTLRDEVRTPSGHLEIRGASTNNLKGVDVDVPTGVLVAVTGVAGSGKSSLIHGSLGKRGDVLVIDQSPIKGSRRSNPATYTGLLDPIRSEFAKANGVKPALFSPNSEGACPECKGAGVIYPEIALQNAAPTPCEVCGGRRFRDDVLEYAFRGMSIADVFDLSVAEAVEVFTTGKAKTLLRRLLDVGLGYIRLGQPLPTLSGGERQRLKLAAQLKESDIFVLDEPSSGLHMADTAKLVDMLQGLVKGGATVIAIEHNLDVVSQADHVIDVGPGAGHEGGEVVFTGTPAELTAADTATGRALKAATSS</sequence>
<dbReference type="SMART" id="SM00382">
    <property type="entry name" value="AAA"/>
    <property type="match status" value="2"/>
</dbReference>
<gene>
    <name evidence="15" type="ordered locus">Ksed_01950</name>
</gene>
<dbReference type="PANTHER" id="PTHR43152">
    <property type="entry name" value="UVRABC SYSTEM PROTEIN A"/>
    <property type="match status" value="1"/>
</dbReference>
<keyword evidence="9" id="KW-0238">DNA-binding</keyword>
<evidence type="ECO:0000256" key="8">
    <source>
        <dbReference type="ARBA" id="ARBA00022881"/>
    </source>
</evidence>
<dbReference type="InterPro" id="IPR003593">
    <property type="entry name" value="AAA+_ATPase"/>
</dbReference>
<dbReference type="GO" id="GO:0006281">
    <property type="term" value="P:DNA repair"/>
    <property type="evidence" value="ECO:0007669"/>
    <property type="project" value="UniProtKB-KW"/>
</dbReference>
<evidence type="ECO:0000256" key="13">
    <source>
        <dbReference type="ARBA" id="ARBA00042156"/>
    </source>
</evidence>
<evidence type="ECO:0000256" key="1">
    <source>
        <dbReference type="ARBA" id="ARBA00004496"/>
    </source>
</evidence>
<dbReference type="HOGENOM" id="CLU_001370_2_1_11"/>
<evidence type="ECO:0000256" key="9">
    <source>
        <dbReference type="ARBA" id="ARBA00023125"/>
    </source>
</evidence>
<evidence type="ECO:0000256" key="4">
    <source>
        <dbReference type="ARBA" id="ARBA00022741"/>
    </source>
</evidence>
<name>C7NJF2_KYTSD</name>
<keyword evidence="16" id="KW-1185">Reference proteome</keyword>
<feature type="domain" description="ABC transporter" evidence="14">
    <location>
        <begin position="499"/>
        <end position="788"/>
    </location>
</feature>
<comment type="similarity">
    <text evidence="11">Belongs to the ABC transporter superfamily. UvrA family.</text>
</comment>
<evidence type="ECO:0000256" key="7">
    <source>
        <dbReference type="ARBA" id="ARBA00022840"/>
    </source>
</evidence>
<comment type="subcellular location">
    <subcellularLocation>
        <location evidence="1">Cytoplasm</location>
    </subcellularLocation>
</comment>
<evidence type="ECO:0000256" key="10">
    <source>
        <dbReference type="ARBA" id="ARBA00023204"/>
    </source>
</evidence>
<dbReference type="InterPro" id="IPR027417">
    <property type="entry name" value="P-loop_NTPase"/>
</dbReference>
<dbReference type="GO" id="GO:0005737">
    <property type="term" value="C:cytoplasm"/>
    <property type="evidence" value="ECO:0007669"/>
    <property type="project" value="UniProtKB-SubCell"/>
</dbReference>
<dbReference type="GO" id="GO:0003677">
    <property type="term" value="F:DNA binding"/>
    <property type="evidence" value="ECO:0007669"/>
    <property type="project" value="UniProtKB-KW"/>
</dbReference>
<dbReference type="Gene3D" id="1.20.1580.10">
    <property type="entry name" value="ABC transporter ATPase like domain"/>
    <property type="match status" value="2"/>
</dbReference>
<dbReference type="GO" id="GO:0004518">
    <property type="term" value="F:nuclease activity"/>
    <property type="evidence" value="ECO:0007669"/>
    <property type="project" value="UniProtKB-KW"/>
</dbReference>
<keyword evidence="8" id="KW-0267">Excision nuclease</keyword>
<organism evidence="15 16">
    <name type="scientific">Kytococcus sedentarius (strain ATCC 14392 / DSM 20547 / JCM 11482 / CCUG 33030 / NBRC 15357 / NCTC 11040 / CCM 314 / 541)</name>
    <name type="common">Micrococcus sedentarius</name>
    <dbReference type="NCBI Taxonomy" id="478801"/>
    <lineage>
        <taxon>Bacteria</taxon>
        <taxon>Bacillati</taxon>
        <taxon>Actinomycetota</taxon>
        <taxon>Actinomycetes</taxon>
        <taxon>Micrococcales</taxon>
        <taxon>Kytococcaceae</taxon>
        <taxon>Kytococcus</taxon>
    </lineage>
</organism>
<keyword evidence="5" id="KW-0227">DNA damage</keyword>
<keyword evidence="4" id="KW-0547">Nucleotide-binding</keyword>
<protein>
    <recommendedName>
        <fullName evidence="12">UvrABC system protein A</fullName>
    </recommendedName>
    <alternativeName>
        <fullName evidence="13">Excinuclease ABC subunit A</fullName>
    </alternativeName>
</protein>
<dbReference type="Gene3D" id="3.40.50.300">
    <property type="entry name" value="P-loop containing nucleotide triphosphate hydrolases"/>
    <property type="match status" value="2"/>
</dbReference>
<evidence type="ECO:0000256" key="3">
    <source>
        <dbReference type="ARBA" id="ARBA00022737"/>
    </source>
</evidence>
<dbReference type="EMBL" id="CP001686">
    <property type="protein sequence ID" value="ACV05282.1"/>
    <property type="molecule type" value="Genomic_DNA"/>
</dbReference>
<evidence type="ECO:0000256" key="2">
    <source>
        <dbReference type="ARBA" id="ARBA00022490"/>
    </source>
</evidence>
<evidence type="ECO:0000313" key="16">
    <source>
        <dbReference type="Proteomes" id="UP000006666"/>
    </source>
</evidence>
<reference evidence="15 16" key="1">
    <citation type="journal article" date="2009" name="Stand. Genomic Sci.">
        <title>Complete genome sequence of Kytococcus sedentarius type strain (541).</title>
        <authorList>
            <person name="Sims D."/>
            <person name="Brettin T."/>
            <person name="Detter J.C."/>
            <person name="Han C."/>
            <person name="Lapidus A."/>
            <person name="Copeland A."/>
            <person name="Glavina Del Rio T."/>
            <person name="Nolan M."/>
            <person name="Chen F."/>
            <person name="Lucas S."/>
            <person name="Tice H."/>
            <person name="Cheng J.F."/>
            <person name="Bruce D."/>
            <person name="Goodwin L."/>
            <person name="Pitluck S."/>
            <person name="Ovchinnikova G."/>
            <person name="Pati A."/>
            <person name="Ivanova N."/>
            <person name="Mavrommatis K."/>
            <person name="Chen A."/>
            <person name="Palaniappan K."/>
            <person name="D'haeseleer P."/>
            <person name="Chain P."/>
            <person name="Bristow J."/>
            <person name="Eisen J.A."/>
            <person name="Markowitz V."/>
            <person name="Hugenholtz P."/>
            <person name="Schneider S."/>
            <person name="Goker M."/>
            <person name="Pukall R."/>
            <person name="Kyrpides N.C."/>
            <person name="Klenk H.P."/>
        </authorList>
    </citation>
    <scope>NUCLEOTIDE SEQUENCE [LARGE SCALE GENOMIC DNA]</scope>
    <source>
        <strain evidence="16">ATCC 14392 / DSM 20547 / JCM 11482 / CCUG 33030 / NBRC 15357 / NCTC 11040 / CCM 314 / 541</strain>
    </source>
</reference>
<dbReference type="Gene3D" id="1.10.8.280">
    <property type="entry name" value="ABC transporter ATPase domain-like"/>
    <property type="match status" value="1"/>
</dbReference>
<dbReference type="PROSITE" id="PS00211">
    <property type="entry name" value="ABC_TRANSPORTER_1"/>
    <property type="match status" value="1"/>
</dbReference>
<dbReference type="GO" id="GO:0005524">
    <property type="term" value="F:ATP binding"/>
    <property type="evidence" value="ECO:0007669"/>
    <property type="project" value="UniProtKB-KW"/>
</dbReference>
<keyword evidence="2" id="KW-0963">Cytoplasm</keyword>
<keyword evidence="6" id="KW-0228">DNA excision</keyword>
<dbReference type="PROSITE" id="PS50893">
    <property type="entry name" value="ABC_TRANSPORTER_2"/>
    <property type="match status" value="1"/>
</dbReference>
<evidence type="ECO:0000256" key="11">
    <source>
        <dbReference type="ARBA" id="ARBA00038000"/>
    </source>
</evidence>
<dbReference type="KEGG" id="kse:Ksed_01950"/>
<proteinExistence type="inferred from homology"/>
<evidence type="ECO:0000256" key="6">
    <source>
        <dbReference type="ARBA" id="ARBA00022769"/>
    </source>
</evidence>
<evidence type="ECO:0000256" key="5">
    <source>
        <dbReference type="ARBA" id="ARBA00022763"/>
    </source>
</evidence>
<evidence type="ECO:0000259" key="14">
    <source>
        <dbReference type="PROSITE" id="PS50893"/>
    </source>
</evidence>
<keyword evidence="3" id="KW-0677">Repeat</keyword>
<dbReference type="AlphaFoldDB" id="C7NJF2"/>